<dbReference type="EMBL" id="SOAA01000006">
    <property type="protein sequence ID" value="TDS32941.1"/>
    <property type="molecule type" value="Genomic_DNA"/>
</dbReference>
<dbReference type="PROSITE" id="PS51918">
    <property type="entry name" value="RADICAL_SAM"/>
    <property type="match status" value="1"/>
</dbReference>
<sequence length="242" mass="27503">MAEGYIHSTESMGTVDGPGIRFVVFTQGCPLRCQYCHNPDTWKLKDGKKTTTAELMHKIVKIKPYIERSGGGITISGGEPTMQLEFTLDLLKKAKAEGLHTAVDTSGYVDPEKFKQLLPYLDLVLLDIKTMDDLKHQDLTGVSNKKTLNIVELLEAEKQPYWVRHVVVPGITDDFEKMQEFAKYLRDKKYLAKIELLPYHELGKHKWENLGLEYKLAAVEPPAAKKMTELNSCFKNYKINIA</sequence>
<dbReference type="NCBIfam" id="TIGR02493">
    <property type="entry name" value="PFLA"/>
    <property type="match status" value="1"/>
</dbReference>
<dbReference type="EMBL" id="SOEF01000013">
    <property type="protein sequence ID" value="TDX44357.1"/>
    <property type="molecule type" value="Genomic_DNA"/>
</dbReference>
<evidence type="ECO:0000313" key="14">
    <source>
        <dbReference type="EMBL" id="TDS32941.1"/>
    </source>
</evidence>
<dbReference type="Proteomes" id="UP000247389">
    <property type="component" value="Unassembled WGS sequence"/>
</dbReference>
<evidence type="ECO:0000313" key="16">
    <source>
        <dbReference type="Proteomes" id="UP000247389"/>
    </source>
</evidence>
<keyword evidence="13" id="KW-0456">Lyase</keyword>
<dbReference type="Proteomes" id="UP000324896">
    <property type="component" value="Unassembled WGS sequence"/>
</dbReference>
<evidence type="ECO:0000256" key="7">
    <source>
        <dbReference type="ARBA" id="ARBA00023002"/>
    </source>
</evidence>
<gene>
    <name evidence="14" type="ORF">BY453_10682</name>
    <name evidence="15" type="ORF">C7954_11331</name>
    <name evidence="12" type="ORF">C8C78_10767</name>
    <name evidence="13" type="ORF">SAMN04488597_11572</name>
</gene>
<dbReference type="SFLD" id="SFLDG01066">
    <property type="entry name" value="organic_radical-activating_enz"/>
    <property type="match status" value="1"/>
</dbReference>
<dbReference type="SFLD" id="SFLDS00029">
    <property type="entry name" value="Radical_SAM"/>
    <property type="match status" value="1"/>
</dbReference>
<dbReference type="PROSITE" id="PS01087">
    <property type="entry name" value="RADICAL_ACTIVATING"/>
    <property type="match status" value="1"/>
</dbReference>
<evidence type="ECO:0000313" key="15">
    <source>
        <dbReference type="EMBL" id="TDX44357.1"/>
    </source>
</evidence>
<dbReference type="GeneID" id="57012620"/>
<dbReference type="Gene3D" id="3.20.20.70">
    <property type="entry name" value="Aldolase class I"/>
    <property type="match status" value="1"/>
</dbReference>
<evidence type="ECO:0000313" key="12">
    <source>
        <dbReference type="EMBL" id="PXV67631.1"/>
    </source>
</evidence>
<evidence type="ECO:0000313" key="17">
    <source>
        <dbReference type="Proteomes" id="UP000295472"/>
    </source>
</evidence>
<evidence type="ECO:0000256" key="9">
    <source>
        <dbReference type="ARBA" id="ARBA00023014"/>
    </source>
</evidence>
<dbReference type="GO" id="GO:0046872">
    <property type="term" value="F:metal ion binding"/>
    <property type="evidence" value="ECO:0007669"/>
    <property type="project" value="UniProtKB-UniRule"/>
</dbReference>
<dbReference type="SFLD" id="SFLDG01067">
    <property type="entry name" value="SPASM/twitch_domain_containing"/>
    <property type="match status" value="1"/>
</dbReference>
<keyword evidence="13" id="KW-0670">Pyruvate</keyword>
<evidence type="ECO:0000256" key="4">
    <source>
        <dbReference type="ARBA" id="ARBA00022485"/>
    </source>
</evidence>
<dbReference type="PANTHER" id="PTHR30352">
    <property type="entry name" value="PYRUVATE FORMATE-LYASE-ACTIVATING ENZYME"/>
    <property type="match status" value="1"/>
</dbReference>
<evidence type="ECO:0000256" key="5">
    <source>
        <dbReference type="ARBA" id="ARBA00022691"/>
    </source>
</evidence>
<protein>
    <recommendedName>
        <fullName evidence="3 10">Pyruvate formate-lyase-activating enzyme</fullName>
        <ecNumber evidence="10">1.97.1.4</ecNumber>
    </recommendedName>
</protein>
<dbReference type="Proteomes" id="UP000295758">
    <property type="component" value="Unassembled WGS sequence"/>
</dbReference>
<reference evidence="15 17" key="3">
    <citation type="submission" date="2019-03" db="EMBL/GenBank/DDBJ databases">
        <title>Subsurface microbial communities from deep shales in Ohio and West Virginia, USA.</title>
        <authorList>
            <person name="Wrighton K."/>
        </authorList>
    </citation>
    <scope>NUCLEOTIDE SEQUENCE [LARGE SCALE GENOMIC DNA]</scope>
    <source>
        <strain evidence="15 17">DSMZ 11287</strain>
        <strain evidence="12 16">MSL28</strain>
    </source>
</reference>
<dbReference type="OrthoDB" id="9782387at2"/>
<comment type="similarity">
    <text evidence="2 10">Belongs to the organic radical-activating enzymes family.</text>
</comment>
<dbReference type="InterPro" id="IPR058240">
    <property type="entry name" value="rSAM_sf"/>
</dbReference>
<dbReference type="PANTHER" id="PTHR30352:SF5">
    <property type="entry name" value="PYRUVATE FORMATE-LYASE 1-ACTIVATING ENZYME"/>
    <property type="match status" value="1"/>
</dbReference>
<dbReference type="GO" id="GO:0051539">
    <property type="term" value="F:4 iron, 4 sulfur cluster binding"/>
    <property type="evidence" value="ECO:0007669"/>
    <property type="project" value="UniProtKB-UniRule"/>
</dbReference>
<evidence type="ECO:0000313" key="18">
    <source>
        <dbReference type="Proteomes" id="UP000295758"/>
    </source>
</evidence>
<evidence type="ECO:0000256" key="6">
    <source>
        <dbReference type="ARBA" id="ARBA00022723"/>
    </source>
</evidence>
<dbReference type="EMBL" id="FMYT01000015">
    <property type="protein sequence ID" value="SDC83759.1"/>
    <property type="molecule type" value="Genomic_DNA"/>
</dbReference>
<evidence type="ECO:0000256" key="3">
    <source>
        <dbReference type="ARBA" id="ARBA00021356"/>
    </source>
</evidence>
<dbReference type="EC" id="1.97.1.4" evidence="10"/>
<name>A0A1G6PUK2_9FIRM</name>
<evidence type="ECO:0000256" key="1">
    <source>
        <dbReference type="ARBA" id="ARBA00003141"/>
    </source>
</evidence>
<evidence type="ECO:0000256" key="10">
    <source>
        <dbReference type="RuleBase" id="RU362053"/>
    </source>
</evidence>
<dbReference type="AlphaFoldDB" id="A0A1G6PUK2"/>
<dbReference type="GO" id="GO:0005737">
    <property type="term" value="C:cytoplasm"/>
    <property type="evidence" value="ECO:0007669"/>
    <property type="project" value="UniProtKB-SubCell"/>
</dbReference>
<accession>A0A1G6PUK2</accession>
<keyword evidence="7 10" id="KW-0560">Oxidoreductase</keyword>
<evidence type="ECO:0000313" key="13">
    <source>
        <dbReference type="EMBL" id="SDC83759.1"/>
    </source>
</evidence>
<evidence type="ECO:0000256" key="2">
    <source>
        <dbReference type="ARBA" id="ARBA00009777"/>
    </source>
</evidence>
<dbReference type="SMART" id="SM00729">
    <property type="entry name" value="Elp3"/>
    <property type="match status" value="1"/>
</dbReference>
<dbReference type="InterPro" id="IPR012838">
    <property type="entry name" value="PFL1_activating"/>
</dbReference>
<keyword evidence="4 10" id="KW-0004">4Fe-4S</keyword>
<dbReference type="NCBIfam" id="TIGR02494">
    <property type="entry name" value="PFLE_PFLC"/>
    <property type="match status" value="1"/>
</dbReference>
<dbReference type="InterPro" id="IPR006638">
    <property type="entry name" value="Elp3/MiaA/NifB-like_rSAM"/>
</dbReference>
<evidence type="ECO:0000259" key="11">
    <source>
        <dbReference type="PROSITE" id="PS51918"/>
    </source>
</evidence>
<dbReference type="STRING" id="54121.SAMN04515653_10957"/>
<comment type="catalytic activity">
    <reaction evidence="10">
        <text>glycyl-[formate C-acetyltransferase] + reduced [flavodoxin] + S-adenosyl-L-methionine = glycin-2-yl radical-[formate C-acetyltransferase] + semiquinone [flavodoxin] + 5'-deoxyadenosine + L-methionine + H(+)</text>
        <dbReference type="Rhea" id="RHEA:19225"/>
        <dbReference type="Rhea" id="RHEA-COMP:10622"/>
        <dbReference type="Rhea" id="RHEA-COMP:12190"/>
        <dbReference type="Rhea" id="RHEA-COMP:12191"/>
        <dbReference type="Rhea" id="RHEA-COMP:14480"/>
        <dbReference type="ChEBI" id="CHEBI:15378"/>
        <dbReference type="ChEBI" id="CHEBI:17319"/>
        <dbReference type="ChEBI" id="CHEBI:29947"/>
        <dbReference type="ChEBI" id="CHEBI:32722"/>
        <dbReference type="ChEBI" id="CHEBI:57618"/>
        <dbReference type="ChEBI" id="CHEBI:57844"/>
        <dbReference type="ChEBI" id="CHEBI:59789"/>
        <dbReference type="ChEBI" id="CHEBI:140311"/>
        <dbReference type="EC" id="1.97.1.4"/>
    </reaction>
</comment>
<dbReference type="InterPro" id="IPR013785">
    <property type="entry name" value="Aldolase_TIM"/>
</dbReference>
<evidence type="ECO:0000313" key="19">
    <source>
        <dbReference type="Proteomes" id="UP000324896"/>
    </source>
</evidence>
<keyword evidence="6 10" id="KW-0479">Metal-binding</keyword>
<keyword evidence="5 10" id="KW-0949">S-adenosyl-L-methionine</keyword>
<feature type="domain" description="Radical SAM core" evidence="11">
    <location>
        <begin position="15"/>
        <end position="238"/>
    </location>
</feature>
<comment type="cofactor">
    <cofactor evidence="10">
        <name>[4Fe-4S] cluster</name>
        <dbReference type="ChEBI" id="CHEBI:49883"/>
    </cofactor>
    <text evidence="10">Binds 1 [4Fe-4S] cluster. The cluster is coordinated with 3 cysteines and an exchangeable S-adenosyl-L-methionine.</text>
</comment>
<dbReference type="CDD" id="cd01335">
    <property type="entry name" value="Radical_SAM"/>
    <property type="match status" value="1"/>
</dbReference>
<dbReference type="GO" id="GO:0043365">
    <property type="term" value="F:[formate-C-acetyltransferase]-activating enzyme activity"/>
    <property type="evidence" value="ECO:0007669"/>
    <property type="project" value="UniProtKB-UniRule"/>
</dbReference>
<dbReference type="Proteomes" id="UP000295472">
    <property type="component" value="Unassembled WGS sequence"/>
</dbReference>
<keyword evidence="8 10" id="KW-0408">Iron</keyword>
<dbReference type="InterPro" id="IPR007197">
    <property type="entry name" value="rSAM"/>
</dbReference>
<evidence type="ECO:0000256" key="8">
    <source>
        <dbReference type="ARBA" id="ARBA00023004"/>
    </source>
</evidence>
<reference evidence="14 18" key="2">
    <citation type="submission" date="2019-03" db="EMBL/GenBank/DDBJ databases">
        <title>Deep subsurface shale carbon reservoir microbial communities from Ohio and West Virginia, USA.</title>
        <authorList>
            <person name="Wrighton K."/>
        </authorList>
    </citation>
    <scope>NUCLEOTIDE SEQUENCE [LARGE SCALE GENOMIC DNA]</scope>
    <source>
        <strain evidence="14 18">UTICA-S4D12</strain>
    </source>
</reference>
<comment type="function">
    <text evidence="1 10">Activation of pyruvate formate-lyase under anaerobic conditions by generation of an organic free radical, using S-adenosylmethionine and reduced flavodoxin as cosubstrates to produce 5'-deoxy-adenosine.</text>
</comment>
<comment type="subcellular location">
    <subcellularLocation>
        <location evidence="10">Cytoplasm</location>
    </subcellularLocation>
</comment>
<dbReference type="SUPFAM" id="SSF102114">
    <property type="entry name" value="Radical SAM enzymes"/>
    <property type="match status" value="1"/>
</dbReference>
<dbReference type="EMBL" id="QICM01000007">
    <property type="protein sequence ID" value="PXV67631.1"/>
    <property type="molecule type" value="Genomic_DNA"/>
</dbReference>
<keyword evidence="10" id="KW-0963">Cytoplasm</keyword>
<proteinExistence type="inferred from homology"/>
<dbReference type="InterPro" id="IPR034457">
    <property type="entry name" value="Organic_radical-activating"/>
</dbReference>
<dbReference type="RefSeq" id="WP_073158903.1">
    <property type="nucleotide sequence ID" value="NZ_FMYT01000015.1"/>
</dbReference>
<dbReference type="InterPro" id="IPR001989">
    <property type="entry name" value="Radical_activat_CS"/>
</dbReference>
<dbReference type="Pfam" id="PF04055">
    <property type="entry name" value="Radical_SAM"/>
    <property type="match status" value="1"/>
</dbReference>
<keyword evidence="9 10" id="KW-0411">Iron-sulfur</keyword>
<dbReference type="GO" id="GO:0016829">
    <property type="term" value="F:lyase activity"/>
    <property type="evidence" value="ECO:0007669"/>
    <property type="project" value="UniProtKB-KW"/>
</dbReference>
<reference evidence="13 19" key="1">
    <citation type="submission" date="2016-10" db="EMBL/GenBank/DDBJ databases">
        <authorList>
            <person name="Varghese N."/>
            <person name="Submissions S."/>
        </authorList>
    </citation>
    <scope>NUCLEOTIDE SEQUENCE [LARGE SCALE GENOMIC DNA]</scope>
    <source>
        <strain evidence="13 19">WG10</strain>
    </source>
</reference>
<organism evidence="13 19">
    <name type="scientific">Halanaerobium congolense</name>
    <dbReference type="NCBI Taxonomy" id="54121"/>
    <lineage>
        <taxon>Bacteria</taxon>
        <taxon>Bacillati</taxon>
        <taxon>Bacillota</taxon>
        <taxon>Clostridia</taxon>
        <taxon>Halanaerobiales</taxon>
        <taxon>Halanaerobiaceae</taxon>
        <taxon>Halanaerobium</taxon>
    </lineage>
</organism>